<feature type="compositionally biased region" description="Low complexity" evidence="15">
    <location>
        <begin position="618"/>
        <end position="641"/>
    </location>
</feature>
<name>A0AAV1I5Y3_9CHLO</name>
<evidence type="ECO:0000313" key="17">
    <source>
        <dbReference type="EMBL" id="CAK0780030.1"/>
    </source>
</evidence>
<evidence type="ECO:0000256" key="13">
    <source>
        <dbReference type="RuleBase" id="RU369042"/>
    </source>
</evidence>
<evidence type="ECO:0000256" key="14">
    <source>
        <dbReference type="SAM" id="Coils"/>
    </source>
</evidence>
<dbReference type="GO" id="GO:0005634">
    <property type="term" value="C:nucleus"/>
    <property type="evidence" value="ECO:0007669"/>
    <property type="project" value="UniProtKB-SubCell"/>
</dbReference>
<dbReference type="PANTHER" id="PTHR13451:SF0">
    <property type="entry name" value="CROSSOVER JUNCTION ENDONUCLEASE MUS81"/>
    <property type="match status" value="1"/>
</dbReference>
<evidence type="ECO:0000256" key="11">
    <source>
        <dbReference type="ARBA" id="ARBA00023204"/>
    </source>
</evidence>
<organism evidence="17 18">
    <name type="scientific">Coccomyxa viridis</name>
    <dbReference type="NCBI Taxonomy" id="1274662"/>
    <lineage>
        <taxon>Eukaryota</taxon>
        <taxon>Viridiplantae</taxon>
        <taxon>Chlorophyta</taxon>
        <taxon>core chlorophytes</taxon>
        <taxon>Trebouxiophyceae</taxon>
        <taxon>Trebouxiophyceae incertae sedis</taxon>
        <taxon>Coccomyxaceae</taxon>
        <taxon>Coccomyxa</taxon>
    </lineage>
</organism>
<feature type="compositionally biased region" description="Polar residues" evidence="15">
    <location>
        <begin position="462"/>
        <end position="478"/>
    </location>
</feature>
<dbReference type="InterPro" id="IPR042530">
    <property type="entry name" value="EME1/EME2_C"/>
</dbReference>
<evidence type="ECO:0000256" key="10">
    <source>
        <dbReference type="ARBA" id="ARBA00023172"/>
    </source>
</evidence>
<keyword evidence="12 13" id="KW-0539">Nucleus</keyword>
<dbReference type="InterPro" id="IPR036388">
    <property type="entry name" value="WH-like_DNA-bd_sf"/>
</dbReference>
<dbReference type="GO" id="GO:0000712">
    <property type="term" value="P:resolution of meiotic recombination intermediates"/>
    <property type="evidence" value="ECO:0007669"/>
    <property type="project" value="TreeGrafter"/>
</dbReference>
<feature type="region of interest" description="Disordered" evidence="15">
    <location>
        <begin position="537"/>
        <end position="591"/>
    </location>
</feature>
<keyword evidence="8 13" id="KW-0378">Hydrolase</keyword>
<comment type="cofactor">
    <cofactor evidence="1 13">
        <name>Mg(2+)</name>
        <dbReference type="ChEBI" id="CHEBI:18420"/>
    </cofactor>
</comment>
<feature type="compositionally biased region" description="Low complexity" evidence="15">
    <location>
        <begin position="667"/>
        <end position="688"/>
    </location>
</feature>
<feature type="compositionally biased region" description="Polar residues" evidence="15">
    <location>
        <begin position="321"/>
        <end position="339"/>
    </location>
</feature>
<keyword evidence="4 13" id="KW-0540">Nuclease</keyword>
<keyword evidence="10 13" id="KW-0233">DNA recombination</keyword>
<comment type="caution">
    <text evidence="17">The sequence shown here is derived from an EMBL/GenBank/DDBJ whole genome shotgun (WGS) entry which is preliminary data.</text>
</comment>
<keyword evidence="5 13" id="KW-0479">Metal-binding</keyword>
<dbReference type="InterPro" id="IPR015940">
    <property type="entry name" value="UBA"/>
</dbReference>
<evidence type="ECO:0000259" key="16">
    <source>
        <dbReference type="PROSITE" id="PS50030"/>
    </source>
</evidence>
<dbReference type="SUPFAM" id="SSF46934">
    <property type="entry name" value="UBA-like"/>
    <property type="match status" value="1"/>
</dbReference>
<dbReference type="Proteomes" id="UP001314263">
    <property type="component" value="Unassembled WGS sequence"/>
</dbReference>
<dbReference type="InterPro" id="IPR006166">
    <property type="entry name" value="ERCC4_domain"/>
</dbReference>
<comment type="similarity">
    <text evidence="3 13">Belongs to the XPF family.</text>
</comment>
<feature type="compositionally biased region" description="Polar residues" evidence="15">
    <location>
        <begin position="565"/>
        <end position="582"/>
    </location>
</feature>
<dbReference type="GO" id="GO:0046872">
    <property type="term" value="F:metal ion binding"/>
    <property type="evidence" value="ECO:0007669"/>
    <property type="project" value="UniProtKB-UniRule"/>
</dbReference>
<comment type="subcellular location">
    <subcellularLocation>
        <location evidence="2 13">Nucleus</location>
    </subcellularLocation>
</comment>
<dbReference type="GO" id="GO:0031573">
    <property type="term" value="P:mitotic intra-S DNA damage checkpoint signaling"/>
    <property type="evidence" value="ECO:0007669"/>
    <property type="project" value="TreeGrafter"/>
</dbReference>
<feature type="region of interest" description="Disordered" evidence="15">
    <location>
        <begin position="321"/>
        <end position="386"/>
    </location>
</feature>
<dbReference type="Gene3D" id="3.40.50.10130">
    <property type="match status" value="1"/>
</dbReference>
<feature type="domain" description="UBA" evidence="16">
    <location>
        <begin position="486"/>
        <end position="535"/>
    </location>
</feature>
<keyword evidence="6 13" id="KW-0255">Endonuclease</keyword>
<evidence type="ECO:0000256" key="5">
    <source>
        <dbReference type="ARBA" id="ARBA00022723"/>
    </source>
</evidence>
<dbReference type="GO" id="GO:0008821">
    <property type="term" value="F:crossover junction DNA endonuclease activity"/>
    <property type="evidence" value="ECO:0007669"/>
    <property type="project" value="UniProtKB-UniRule"/>
</dbReference>
<dbReference type="Pfam" id="PF02732">
    <property type="entry name" value="ERCC4"/>
    <property type="match status" value="1"/>
</dbReference>
<evidence type="ECO:0000256" key="1">
    <source>
        <dbReference type="ARBA" id="ARBA00001946"/>
    </source>
</evidence>
<keyword evidence="18" id="KW-1185">Reference proteome</keyword>
<evidence type="ECO:0000313" key="18">
    <source>
        <dbReference type="Proteomes" id="UP001314263"/>
    </source>
</evidence>
<dbReference type="CDD" id="cd21036">
    <property type="entry name" value="WH_MUS81"/>
    <property type="match status" value="1"/>
</dbReference>
<protein>
    <recommendedName>
        <fullName evidence="13">Crossover junction endonuclease MUS81</fullName>
        <ecNumber evidence="13">3.1.22.-</ecNumber>
    </recommendedName>
</protein>
<evidence type="ECO:0000256" key="7">
    <source>
        <dbReference type="ARBA" id="ARBA00022763"/>
    </source>
</evidence>
<dbReference type="InterPro" id="IPR009060">
    <property type="entry name" value="UBA-like_sf"/>
</dbReference>
<dbReference type="PROSITE" id="PS50030">
    <property type="entry name" value="UBA"/>
    <property type="match status" value="1"/>
</dbReference>
<reference evidence="17 18" key="1">
    <citation type="submission" date="2023-10" db="EMBL/GenBank/DDBJ databases">
        <authorList>
            <person name="Maclean D."/>
            <person name="Macfadyen A."/>
        </authorList>
    </citation>
    <scope>NUCLEOTIDE SEQUENCE [LARGE SCALE GENOMIC DNA]</scope>
</reference>
<dbReference type="GO" id="GO:0006308">
    <property type="term" value="P:DNA catabolic process"/>
    <property type="evidence" value="ECO:0007669"/>
    <property type="project" value="UniProtKB-UniRule"/>
</dbReference>
<dbReference type="InterPro" id="IPR011335">
    <property type="entry name" value="Restrct_endonuc-II-like"/>
</dbReference>
<gene>
    <name evidence="17" type="ORF">CVIRNUC_004918</name>
</gene>
<evidence type="ECO:0000256" key="6">
    <source>
        <dbReference type="ARBA" id="ARBA00022759"/>
    </source>
</evidence>
<dbReference type="InterPro" id="IPR027421">
    <property type="entry name" value="DNA_pol_lamdba_lyase_dom_sf"/>
</dbReference>
<evidence type="ECO:0000256" key="3">
    <source>
        <dbReference type="ARBA" id="ARBA00010015"/>
    </source>
</evidence>
<dbReference type="Gene3D" id="1.10.150.110">
    <property type="entry name" value="DNA polymerase beta, N-terminal domain-like"/>
    <property type="match status" value="1"/>
</dbReference>
<accession>A0AAV1I5Y3</accession>
<dbReference type="EMBL" id="CAUYUE010000006">
    <property type="protein sequence ID" value="CAK0780030.1"/>
    <property type="molecule type" value="Genomic_DNA"/>
</dbReference>
<dbReference type="AlphaFoldDB" id="A0AAV1I5Y3"/>
<dbReference type="SUPFAM" id="SSF52980">
    <property type="entry name" value="Restriction endonuclease-like"/>
    <property type="match status" value="1"/>
</dbReference>
<keyword evidence="7 13" id="KW-0227">DNA damage</keyword>
<evidence type="ECO:0000256" key="2">
    <source>
        <dbReference type="ARBA" id="ARBA00004123"/>
    </source>
</evidence>
<keyword evidence="9 13" id="KW-0460">Magnesium</keyword>
<dbReference type="InterPro" id="IPR033309">
    <property type="entry name" value="Mus81"/>
</dbReference>
<dbReference type="PANTHER" id="PTHR13451">
    <property type="entry name" value="CLASS II CROSSOVER JUNCTION ENDONUCLEASE MUS81"/>
    <property type="match status" value="1"/>
</dbReference>
<evidence type="ECO:0000256" key="12">
    <source>
        <dbReference type="ARBA" id="ARBA00023242"/>
    </source>
</evidence>
<evidence type="ECO:0000256" key="4">
    <source>
        <dbReference type="ARBA" id="ARBA00022722"/>
    </source>
</evidence>
<comment type="subunit">
    <text evidence="13">Interacts with EME1.</text>
</comment>
<evidence type="ECO:0000256" key="8">
    <source>
        <dbReference type="ARBA" id="ARBA00022801"/>
    </source>
</evidence>
<evidence type="ECO:0000256" key="15">
    <source>
        <dbReference type="SAM" id="MobiDB-lite"/>
    </source>
</evidence>
<proteinExistence type="inferred from homology"/>
<dbReference type="GO" id="GO:0048476">
    <property type="term" value="C:Holliday junction resolvase complex"/>
    <property type="evidence" value="ECO:0007669"/>
    <property type="project" value="UniProtKB-UniRule"/>
</dbReference>
<feature type="coiled-coil region" evidence="14">
    <location>
        <begin position="121"/>
        <end position="149"/>
    </location>
</feature>
<evidence type="ECO:0000256" key="9">
    <source>
        <dbReference type="ARBA" id="ARBA00022842"/>
    </source>
</evidence>
<dbReference type="Gene3D" id="1.10.10.10">
    <property type="entry name" value="Winged helix-like DNA-binding domain superfamily/Winged helix DNA-binding domain"/>
    <property type="match status" value="1"/>
</dbReference>
<dbReference type="EC" id="3.1.22.-" evidence="13"/>
<dbReference type="SMART" id="SM00891">
    <property type="entry name" value="ERCC4"/>
    <property type="match status" value="1"/>
</dbReference>
<dbReference type="CDD" id="cd20074">
    <property type="entry name" value="XPF_nuclease_Mus81"/>
    <property type="match status" value="1"/>
</dbReference>
<feature type="compositionally biased region" description="Polar residues" evidence="15">
    <location>
        <begin position="357"/>
        <end position="375"/>
    </location>
</feature>
<keyword evidence="14" id="KW-0175">Coiled coil</keyword>
<dbReference type="GO" id="GO:0000727">
    <property type="term" value="P:double-strand break repair via break-induced replication"/>
    <property type="evidence" value="ECO:0007669"/>
    <property type="project" value="UniProtKB-UniRule"/>
</dbReference>
<dbReference type="Gene3D" id="1.10.150.670">
    <property type="entry name" value="Crossover junction endonuclease EME1, DNA-binding domain"/>
    <property type="match status" value="1"/>
</dbReference>
<dbReference type="GO" id="GO:0048257">
    <property type="term" value="F:3'-flap endonuclease activity"/>
    <property type="evidence" value="ECO:0007669"/>
    <property type="project" value="TreeGrafter"/>
</dbReference>
<dbReference type="SUPFAM" id="SSF47802">
    <property type="entry name" value="DNA polymerase beta, N-terminal domain-like"/>
    <property type="match status" value="1"/>
</dbReference>
<dbReference type="GO" id="GO:0003677">
    <property type="term" value="F:DNA binding"/>
    <property type="evidence" value="ECO:0007669"/>
    <property type="project" value="UniProtKB-UniRule"/>
</dbReference>
<sequence length="1014" mass="109029">MSQENERGAIYINAAERAREILQHDITASYESCGHDANLLIVLFLQEIRDEWRKRERDKMKIRTIGQAATSVRNFPSRIYNGEQLEACRQLGPEIRRMVEKYLWALHDCKPGPPTGEEGRLEKQRLEAAKEERRRKAAAAKQAREVQQAQQAQQVLQAMQQAPPIPCTPAPVPLAAAPVEEAERPRKRAKKKQEYVPGVGTANYAFLIILYQAYKHGELFLGRQDLCDRAEASGLADKPIYGNGRTSTGPNNPANWYDGFTGFKKLTNNEPPLAMRYSTPIRCKLTPEGIAMAERLYRDAVQRGRMPEDVRIPFASLCQEAGNSAQRRQASTAAGTPAQSMPAPGAGRSGAQPAQRPVQNLAQQPVQHTTGTGPAQRSGPRPAVGGCLLAARESPDESSLRQRLMSQLNGAHATTSAALARSTRGVQVADLGDVTYFGRTPPSAAAVSAAQARPAQAPLANGSVQLGSSQPAPAQTPQVVEVLSDSEDEQPAQATPAADGQVAQLMDMGFTPEQAAQALSGGRTVEEAVEVLMISSDEEEPDQDAQQLEHPSQAPGHTAVLLGAPTSQQDSSVRPPGSSQPNGLPASMPGIAVDSSAPFGWAVQAIAAASRQQQSQQAAPAAATTIQPQQSLQHASSSAAALPRPSMQQERRPAAHPPQHPQVGRTASQLGASRASSGAAASASAAGAEHTGQRTRGIWRLPKLGGGWGIRATDIRLPPLPPGVPFRDAYQVVLVLDQREQFSRSIGGRQHSRTDAFTECSRQLSNLGIAVESRTSQTGDALWVARSKRDPQISYALDYVVERKSVKDLVGSIKNGRYERQKYVLQRCGLRRVLYLMEGNPDVEVQGSELKACKTAASVTEVVDGFEVLRTASVAETFRLYAAITKRLAAMYGPLTSASPTVQQDGEQLPTFEQLAQRVQANMKITVRDVWGLMLTALPGVGADLAEAILRVYPTPLSLRTAYEAGMKGAPAGQAVTAAQRLLEGIRVSPARKIGAQQSAKVFDTLFAAGWHCV</sequence>
<feature type="region of interest" description="Disordered" evidence="15">
    <location>
        <begin position="461"/>
        <end position="498"/>
    </location>
</feature>
<dbReference type="InterPro" id="IPR047416">
    <property type="entry name" value="XPF_nuclease_Mus81"/>
</dbReference>
<keyword evidence="11 13" id="KW-0234">DNA repair</keyword>
<dbReference type="InterPro" id="IPR047417">
    <property type="entry name" value="WHD_MUS81"/>
</dbReference>
<dbReference type="Gene3D" id="1.10.8.10">
    <property type="entry name" value="DNA helicase RuvA subunit, C-terminal domain"/>
    <property type="match status" value="1"/>
</dbReference>
<comment type="function">
    <text evidence="13">Interacts with EME1 to form a DNA structure-specific endonuclease with substrate preference for branched DNA structures with a 5'-end at the branch nick. Typical substrates include 3'-flap structures, D-loops, replication forks and nicked Holliday junctions. May be required in mitosis for the processing of stalled or collapsed replication fork intermediates. May be required in meiosis for the repair of meiosis-specific double strand breaks subsequent to single-end invasion (SEI).</text>
</comment>
<feature type="region of interest" description="Disordered" evidence="15">
    <location>
        <begin position="618"/>
        <end position="699"/>
    </location>
</feature>